<sequence>MRTRGEMEEHLVNEEYKIWKRNTPFLYDLVITHALEWPSPTVEWLPDREEPPGKFYSVQKMILGTHAAENEQNYLMLAQVKLPLEDAAGNYDDDCYEYEKFACSSPKVQTIQQINHEGEVNRARYMPQNQCIIATKTARAEVYVFDCSKHSAEPPLDGKCNPDLRLRGHYVKGFGLSWSHLKQGYLLSGSDDAHICFWDINATPKNKALDAMRKFMVNNGMVKDVEWHMKDECLFGSVGEDKFMHLWDLRTPSVTKPMQSVEAHEKTVNCFSFNPLNEYVIATGSVDKTIRLFDTRKFSKPVHTLEAHKEEVVQVGWNPKNETILASSCLGRRLKIWDLSRIGDGQTEEDAEEGPPELLFIHGGHTSKVSDFSWNPCEDWVMASVGGNNILQIWQMCEHIYHDEHDDLPGKDSPSETLSNLVI</sequence>
<evidence type="ECO:0000313" key="9">
    <source>
        <dbReference type="EMBL" id="KAL3635273.1"/>
    </source>
</evidence>
<dbReference type="InterPro" id="IPR001680">
    <property type="entry name" value="WD40_rpt"/>
</dbReference>
<feature type="repeat" description="WD" evidence="7">
    <location>
        <begin position="166"/>
        <end position="208"/>
    </location>
</feature>
<dbReference type="Pfam" id="PF00400">
    <property type="entry name" value="WD40"/>
    <property type="match status" value="4"/>
</dbReference>
<dbReference type="InterPro" id="IPR019775">
    <property type="entry name" value="WD40_repeat_CS"/>
</dbReference>
<accession>A0ABD3CZ26</accession>
<evidence type="ECO:0000256" key="5">
    <source>
        <dbReference type="ARBA" id="ARBA00022853"/>
    </source>
</evidence>
<dbReference type="PROSITE" id="PS00678">
    <property type="entry name" value="WD_REPEATS_1"/>
    <property type="match status" value="1"/>
</dbReference>
<dbReference type="EMBL" id="JAVIJP010000027">
    <property type="protein sequence ID" value="KAL3635273.1"/>
    <property type="molecule type" value="Genomic_DNA"/>
</dbReference>
<dbReference type="SMART" id="SM00320">
    <property type="entry name" value="WD40"/>
    <property type="match status" value="6"/>
</dbReference>
<comment type="similarity">
    <text evidence="2">Belongs to the WD repeat RBAP46/RBAP48/MSI1 family.</text>
</comment>
<organism evidence="9 10">
    <name type="scientific">Castilleja foliolosa</name>
    <dbReference type="NCBI Taxonomy" id="1961234"/>
    <lineage>
        <taxon>Eukaryota</taxon>
        <taxon>Viridiplantae</taxon>
        <taxon>Streptophyta</taxon>
        <taxon>Embryophyta</taxon>
        <taxon>Tracheophyta</taxon>
        <taxon>Spermatophyta</taxon>
        <taxon>Magnoliopsida</taxon>
        <taxon>eudicotyledons</taxon>
        <taxon>Gunneridae</taxon>
        <taxon>Pentapetalae</taxon>
        <taxon>asterids</taxon>
        <taxon>lamiids</taxon>
        <taxon>Lamiales</taxon>
        <taxon>Orobanchaceae</taxon>
        <taxon>Pedicularideae</taxon>
        <taxon>Castillejinae</taxon>
        <taxon>Castilleja</taxon>
    </lineage>
</organism>
<dbReference type="FunFam" id="2.130.10.10:FF:000512">
    <property type="entry name" value="WD-40 repeat-containing protein MSI1"/>
    <property type="match status" value="1"/>
</dbReference>
<dbReference type="PROSITE" id="PS50082">
    <property type="entry name" value="WD_REPEATS_2"/>
    <property type="match status" value="3"/>
</dbReference>
<evidence type="ECO:0000259" key="8">
    <source>
        <dbReference type="Pfam" id="PF12265"/>
    </source>
</evidence>
<dbReference type="Gene3D" id="2.130.10.10">
    <property type="entry name" value="YVTN repeat-like/Quinoprotein amine dehydrogenase"/>
    <property type="match status" value="1"/>
</dbReference>
<dbReference type="InterPro" id="IPR050459">
    <property type="entry name" value="WD_repeat_RBAP46/RBAP48/MSI1"/>
</dbReference>
<reference evidence="10" key="1">
    <citation type="journal article" date="2024" name="IScience">
        <title>Strigolactones Initiate the Formation of Haustorium-like Structures in Castilleja.</title>
        <authorList>
            <person name="Buerger M."/>
            <person name="Peterson D."/>
            <person name="Chory J."/>
        </authorList>
    </citation>
    <scope>NUCLEOTIDE SEQUENCE [LARGE SCALE GENOMIC DNA]</scope>
</reference>
<dbReference type="InterPro" id="IPR015943">
    <property type="entry name" value="WD40/YVTN_repeat-like_dom_sf"/>
</dbReference>
<evidence type="ECO:0000256" key="7">
    <source>
        <dbReference type="PROSITE-ProRule" id="PRU00221"/>
    </source>
</evidence>
<dbReference type="GO" id="GO:0006325">
    <property type="term" value="P:chromatin organization"/>
    <property type="evidence" value="ECO:0007669"/>
    <property type="project" value="UniProtKB-KW"/>
</dbReference>
<dbReference type="Proteomes" id="UP001632038">
    <property type="component" value="Unassembled WGS sequence"/>
</dbReference>
<feature type="repeat" description="WD" evidence="7">
    <location>
        <begin position="305"/>
        <end position="340"/>
    </location>
</feature>
<dbReference type="AlphaFoldDB" id="A0ABD3CZ26"/>
<gene>
    <name evidence="9" type="primary">MSI1_5</name>
    <name evidence="9" type="ORF">CASFOL_019820</name>
</gene>
<evidence type="ECO:0000313" key="10">
    <source>
        <dbReference type="Proteomes" id="UP001632038"/>
    </source>
</evidence>
<evidence type="ECO:0000256" key="3">
    <source>
        <dbReference type="ARBA" id="ARBA00022574"/>
    </source>
</evidence>
<dbReference type="InterPro" id="IPR036322">
    <property type="entry name" value="WD40_repeat_dom_sf"/>
</dbReference>
<keyword evidence="6" id="KW-0539">Nucleus</keyword>
<dbReference type="Pfam" id="PF12265">
    <property type="entry name" value="CAF1C_H4-bd"/>
    <property type="match status" value="1"/>
</dbReference>
<dbReference type="PRINTS" id="PR00320">
    <property type="entry name" value="GPROTEINBRPT"/>
</dbReference>
<feature type="repeat" description="WD" evidence="7">
    <location>
        <begin position="261"/>
        <end position="296"/>
    </location>
</feature>
<evidence type="ECO:0000256" key="4">
    <source>
        <dbReference type="ARBA" id="ARBA00022737"/>
    </source>
</evidence>
<evidence type="ECO:0000256" key="1">
    <source>
        <dbReference type="ARBA" id="ARBA00004123"/>
    </source>
</evidence>
<evidence type="ECO:0000256" key="2">
    <source>
        <dbReference type="ARBA" id="ARBA00009341"/>
    </source>
</evidence>
<protein>
    <submittedName>
        <fullName evidence="9">Chromatin assembly complex, subunit 3</fullName>
    </submittedName>
</protein>
<dbReference type="InterPro" id="IPR022052">
    <property type="entry name" value="Histone-bd_RBBP4-like_N"/>
</dbReference>
<name>A0ABD3CZ26_9LAMI</name>
<evidence type="ECO:0000256" key="6">
    <source>
        <dbReference type="ARBA" id="ARBA00023242"/>
    </source>
</evidence>
<keyword evidence="3 7" id="KW-0853">WD repeat</keyword>
<keyword evidence="4" id="KW-0677">Repeat</keyword>
<feature type="domain" description="Histone-binding protein RBBP4-like N-terminal" evidence="8">
    <location>
        <begin position="14"/>
        <end position="83"/>
    </location>
</feature>
<proteinExistence type="inferred from homology"/>
<dbReference type="GO" id="GO:0005634">
    <property type="term" value="C:nucleus"/>
    <property type="evidence" value="ECO:0007669"/>
    <property type="project" value="UniProtKB-SubCell"/>
</dbReference>
<dbReference type="InterPro" id="IPR020472">
    <property type="entry name" value="WD40_PAC1"/>
</dbReference>
<dbReference type="PROSITE" id="PS50294">
    <property type="entry name" value="WD_REPEATS_REGION"/>
    <property type="match status" value="2"/>
</dbReference>
<comment type="caution">
    <text evidence="9">The sequence shown here is derived from an EMBL/GenBank/DDBJ whole genome shotgun (WGS) entry which is preliminary data.</text>
</comment>
<keyword evidence="5" id="KW-0156">Chromatin regulator</keyword>
<comment type="subcellular location">
    <subcellularLocation>
        <location evidence="1">Nucleus</location>
    </subcellularLocation>
</comment>
<keyword evidence="10" id="KW-1185">Reference proteome</keyword>
<dbReference type="SUPFAM" id="SSF50978">
    <property type="entry name" value="WD40 repeat-like"/>
    <property type="match status" value="1"/>
</dbReference>
<dbReference type="PANTHER" id="PTHR22850">
    <property type="entry name" value="WD40 REPEAT FAMILY"/>
    <property type="match status" value="1"/>
</dbReference>